<proteinExistence type="predicted"/>
<dbReference type="STRING" id="272562.CA_C1870"/>
<dbReference type="EMBL" id="AE001437">
    <property type="protein sequence ID" value="AAK79834.1"/>
    <property type="molecule type" value="Genomic_DNA"/>
</dbReference>
<sequence>MPIELLGIIEDVSTYQGKNGFGANITMSALIDKHRKTLTFNTKDVNMANIFGNNLQNEMKVSIILTQSNFGLRFGDILDVTPNPSKKVSTK</sequence>
<gene>
    <name evidence="1" type="ordered locus">CA_C1870</name>
</gene>
<evidence type="ECO:0000313" key="1">
    <source>
        <dbReference type="EMBL" id="AAK79834.1"/>
    </source>
</evidence>
<dbReference type="RefSeq" id="WP_010965175.1">
    <property type="nucleotide sequence ID" value="NC_003030.1"/>
</dbReference>
<keyword evidence="2" id="KW-1185">Reference proteome</keyword>
<dbReference type="AlphaFoldDB" id="Q97HY6"/>
<dbReference type="PIR" id="G97130">
    <property type="entry name" value="G97130"/>
</dbReference>
<dbReference type="Proteomes" id="UP000000814">
    <property type="component" value="Chromosome"/>
</dbReference>
<protein>
    <submittedName>
        <fullName evidence="1">Uncharacterized protein</fullName>
    </submittedName>
</protein>
<reference evidence="1 2" key="1">
    <citation type="journal article" date="2001" name="J. Bacteriol.">
        <title>Genome sequence and comparative analysis of the solvent-producing bacterium Clostridium acetobutylicum.</title>
        <authorList>
            <person name="Nolling J."/>
            <person name="Breton G."/>
            <person name="Omelchenko M.V."/>
            <person name="Makarova K.S."/>
            <person name="Zeng Q."/>
            <person name="Gibson R."/>
            <person name="Lee H.M."/>
            <person name="Dubois J."/>
            <person name="Qiu D."/>
            <person name="Hitti J."/>
            <person name="Wolf Y.I."/>
            <person name="Tatusov R.L."/>
            <person name="Sabathe F."/>
            <person name="Doucette-Stamm L."/>
            <person name="Soucaille P."/>
            <person name="Daly M.J."/>
            <person name="Bennett G.N."/>
            <person name="Koonin E.V."/>
            <person name="Smith D.R."/>
        </authorList>
    </citation>
    <scope>NUCLEOTIDE SEQUENCE [LARGE SCALE GENOMIC DNA]</scope>
    <source>
        <strain evidence="2">ATCC 824 / DSM 792 / JCM 1419 / LMG 5710 / VKM B-1787</strain>
    </source>
</reference>
<dbReference type="GeneID" id="44998360"/>
<dbReference type="PATRIC" id="fig|272562.8.peg.2073"/>
<name>Q97HY6_CLOAB</name>
<evidence type="ECO:0000313" key="2">
    <source>
        <dbReference type="Proteomes" id="UP000000814"/>
    </source>
</evidence>
<dbReference type="KEGG" id="cac:CA_C1870"/>
<accession>Q97HY6</accession>
<dbReference type="HOGENOM" id="CLU_2421673_0_0_9"/>
<organism evidence="1 2">
    <name type="scientific">Clostridium acetobutylicum (strain ATCC 824 / DSM 792 / JCM 1419 / IAM 19013 / LMG 5710 / NBRC 13948 / NRRL B-527 / VKM B-1787 / 2291 / W)</name>
    <dbReference type="NCBI Taxonomy" id="272562"/>
    <lineage>
        <taxon>Bacteria</taxon>
        <taxon>Bacillati</taxon>
        <taxon>Bacillota</taxon>
        <taxon>Clostridia</taxon>
        <taxon>Eubacteriales</taxon>
        <taxon>Clostridiaceae</taxon>
        <taxon>Clostridium</taxon>
    </lineage>
</organism>